<dbReference type="Proteomes" id="UP001062165">
    <property type="component" value="Chromosome"/>
</dbReference>
<evidence type="ECO:0000256" key="1">
    <source>
        <dbReference type="SAM" id="SignalP"/>
    </source>
</evidence>
<sequence>MKKALYFLSLGLLLATTTQAQDKPVSVYITQFNVTPADLESGLKDSDATFRFDAKIKTIIAQDTSVQLAAFDPEAPVSEKWVILAKDGEAPTKKEFKTFYKYHNTKKDGVNAKVLADSWAIESEDENSLVVSFQYETSSLPKKYHFLEDTKGLAYINKSANRLTHVIFKNDTPLQVKQYKTNSYELYVKYYYDTQDKVYLIEWEDLTMETSNGKIKELSEFNDYRKEK</sequence>
<dbReference type="EMBL" id="CP106735">
    <property type="protein sequence ID" value="UXX79159.1"/>
    <property type="molecule type" value="Genomic_DNA"/>
</dbReference>
<name>A0ABY6D0D2_9BACT</name>
<keyword evidence="1" id="KW-0732">Signal</keyword>
<protein>
    <recommendedName>
        <fullName evidence="4">Intein N-terminal splicing region</fullName>
    </recommendedName>
</protein>
<proteinExistence type="predicted"/>
<accession>A0ABY6D0D2</accession>
<feature type="signal peptide" evidence="1">
    <location>
        <begin position="1"/>
        <end position="20"/>
    </location>
</feature>
<dbReference type="RefSeq" id="WP_263050902.1">
    <property type="nucleotide sequence ID" value="NZ_CP106735.1"/>
</dbReference>
<evidence type="ECO:0008006" key="4">
    <source>
        <dbReference type="Google" id="ProtNLM"/>
    </source>
</evidence>
<keyword evidence="3" id="KW-1185">Reference proteome</keyword>
<reference evidence="2" key="1">
    <citation type="submission" date="2022-10" db="EMBL/GenBank/DDBJ databases">
        <title>Comparative genomics and taxonomic characterization of three novel marine species of genus Reichenbachiella exhibiting antioxidant and polysaccharide degradation activities.</title>
        <authorList>
            <person name="Muhammad N."/>
            <person name="Lee Y.-J."/>
            <person name="Ko J."/>
            <person name="Kim S.-G."/>
        </authorList>
    </citation>
    <scope>NUCLEOTIDE SEQUENCE</scope>
    <source>
        <strain evidence="2">Wsw4-B4</strain>
    </source>
</reference>
<evidence type="ECO:0000313" key="3">
    <source>
        <dbReference type="Proteomes" id="UP001062165"/>
    </source>
</evidence>
<organism evidence="2 3">
    <name type="scientific">Reichenbachiella carrageenanivorans</name>
    <dbReference type="NCBI Taxonomy" id="2979869"/>
    <lineage>
        <taxon>Bacteria</taxon>
        <taxon>Pseudomonadati</taxon>
        <taxon>Bacteroidota</taxon>
        <taxon>Cytophagia</taxon>
        <taxon>Cytophagales</taxon>
        <taxon>Reichenbachiellaceae</taxon>
        <taxon>Reichenbachiella</taxon>
    </lineage>
</organism>
<feature type="chain" id="PRO_5045661639" description="Intein N-terminal splicing region" evidence="1">
    <location>
        <begin position="21"/>
        <end position="228"/>
    </location>
</feature>
<gene>
    <name evidence="2" type="ORF">N7E81_17540</name>
</gene>
<evidence type="ECO:0000313" key="2">
    <source>
        <dbReference type="EMBL" id="UXX79159.1"/>
    </source>
</evidence>